<dbReference type="RefSeq" id="WP_058880086.1">
    <property type="nucleotide sequence ID" value="NZ_CATYED010000012.1"/>
</dbReference>
<comment type="subcellular location">
    <subcellularLocation>
        <location evidence="1">Cell membrane</location>
        <topology evidence="1">Multi-pass membrane protein</topology>
    </subcellularLocation>
</comment>
<feature type="transmembrane region" description="Helical" evidence="1">
    <location>
        <begin position="306"/>
        <end position="327"/>
    </location>
</feature>
<dbReference type="PANTHER" id="PTHR38684">
    <property type="entry name" value="PROTEIN AMPE"/>
    <property type="match status" value="1"/>
</dbReference>
<keyword evidence="3" id="KW-1185">Reference proteome</keyword>
<evidence type="ECO:0000313" key="2">
    <source>
        <dbReference type="EMBL" id="KUF40151.1"/>
    </source>
</evidence>
<dbReference type="InterPro" id="IPR004485">
    <property type="entry name" value="Cobalamin_biosynth_CobD/CbiB"/>
</dbReference>
<protein>
    <recommendedName>
        <fullName evidence="1">Cobalamin biosynthesis protein CobD</fullName>
    </recommendedName>
</protein>
<dbReference type="GO" id="GO:0048472">
    <property type="term" value="F:threonine-phosphate decarboxylase activity"/>
    <property type="evidence" value="ECO:0007669"/>
    <property type="project" value="InterPro"/>
</dbReference>
<comment type="caution">
    <text evidence="1">Lacks conserved residue(s) required for the propagation of feature annotation.</text>
</comment>
<feature type="transmembrane region" description="Helical" evidence="1">
    <location>
        <begin position="153"/>
        <end position="176"/>
    </location>
</feature>
<dbReference type="HAMAP" id="MF_00024">
    <property type="entry name" value="CobD_CbiB"/>
    <property type="match status" value="1"/>
</dbReference>
<evidence type="ECO:0000256" key="1">
    <source>
        <dbReference type="HAMAP-Rule" id="MF_00024"/>
    </source>
</evidence>
<keyword evidence="1" id="KW-1133">Transmembrane helix</keyword>
<organism evidence="2 3">
    <name type="scientific">Comamonas kerstersii</name>
    <dbReference type="NCBI Taxonomy" id="225992"/>
    <lineage>
        <taxon>Bacteria</taxon>
        <taxon>Pseudomonadati</taxon>
        <taxon>Pseudomonadota</taxon>
        <taxon>Betaproteobacteria</taxon>
        <taxon>Burkholderiales</taxon>
        <taxon>Comamonadaceae</taxon>
        <taxon>Comamonas</taxon>
    </lineage>
</organism>
<dbReference type="GO" id="GO:0005886">
    <property type="term" value="C:plasma membrane"/>
    <property type="evidence" value="ECO:0007669"/>
    <property type="project" value="UniProtKB-SubCell"/>
</dbReference>
<gene>
    <name evidence="1" type="primary">cobD</name>
    <name evidence="2" type="ORF">AS359_12775</name>
</gene>
<comment type="similarity">
    <text evidence="1">Belongs to the CobD/CbiB family.</text>
</comment>
<comment type="function">
    <text evidence="1">Converts cobyric acid to cobinamide by the addition of aminopropanol on the F carboxylic group.</text>
</comment>
<dbReference type="Pfam" id="PF03186">
    <property type="entry name" value="CobD_Cbib"/>
    <property type="match status" value="1"/>
</dbReference>
<accession>A0A1V3TPF8</accession>
<dbReference type="EMBL" id="LPXH01000033">
    <property type="protein sequence ID" value="KUF40151.1"/>
    <property type="molecule type" value="Genomic_DNA"/>
</dbReference>
<feature type="transmembrane region" description="Helical" evidence="1">
    <location>
        <begin position="76"/>
        <end position="95"/>
    </location>
</feature>
<dbReference type="PANTHER" id="PTHR38684:SF1">
    <property type="entry name" value="PROTEIN AMPE"/>
    <property type="match status" value="1"/>
</dbReference>
<keyword evidence="1" id="KW-1003">Cell membrane</keyword>
<evidence type="ECO:0000313" key="3">
    <source>
        <dbReference type="Proteomes" id="UP000053300"/>
    </source>
</evidence>
<sequence>MSFFAILLALLLEQARPLSRDNLVHAGARAWTVSVRRNFDAGREHHGWVAWGLAVVPPALLAVGVYWLLMRWVGWPVAMLWNVAVLYVTLGFRQFSHNFTRIRDALDDGDEQAAREALAEWRQVDASEVPRSEVVRHVIEYSVLSAHRHVFGVLFWFALLAALGMGPAGAVMYRMAEYLSRYWSRKSIAGAAPVSERLQQSAKQAWTVIDWMPARMTAMGFAVVGSFEDAIDGWRFHTKYFPNDNDGVILAATAGAINVRLGGAGLKMREDLTVAPIYDDEDSRQEPGVTPGREAEVGHLRSVVGLVWRSVVVWMLLLALLSLARLLG</sequence>
<dbReference type="Proteomes" id="UP000053300">
    <property type="component" value="Unassembled WGS sequence"/>
</dbReference>
<accession>A0A0W7YYF2</accession>
<dbReference type="AlphaFoldDB" id="A0A0W7YYF2"/>
<reference evidence="2 3" key="1">
    <citation type="submission" date="2015-12" db="EMBL/GenBank/DDBJ databases">
        <title>Complete genome sequence of a multi-drug resistant strain Acidovorax sp. 12322-1.</title>
        <authorList>
            <person name="Ming D."/>
            <person name="Wang M."/>
            <person name="Hu S."/>
            <person name="Zhou Y."/>
            <person name="Jiang T."/>
        </authorList>
    </citation>
    <scope>NUCLEOTIDE SEQUENCE [LARGE SCALE GENOMIC DNA]</scope>
    <source>
        <strain evidence="2 3">12322-1</strain>
    </source>
</reference>
<comment type="pathway">
    <text evidence="1">Cofactor biosynthesis; adenosylcobalamin biosynthesis.</text>
</comment>
<dbReference type="UniPathway" id="UPA00148"/>
<keyword evidence="1" id="KW-0472">Membrane</keyword>
<keyword evidence="1" id="KW-0169">Cobalamin biosynthesis</keyword>
<comment type="caution">
    <text evidence="2">The sequence shown here is derived from an EMBL/GenBank/DDBJ whole genome shotgun (WGS) entry which is preliminary data.</text>
</comment>
<dbReference type="NCBIfam" id="NF005792">
    <property type="entry name" value="PRK07630.1"/>
    <property type="match status" value="1"/>
</dbReference>
<dbReference type="GO" id="GO:0009236">
    <property type="term" value="P:cobalamin biosynthetic process"/>
    <property type="evidence" value="ECO:0007669"/>
    <property type="project" value="UniProtKB-UniRule"/>
</dbReference>
<name>A0A0W7YYF2_9BURK</name>
<dbReference type="GO" id="GO:0046677">
    <property type="term" value="P:response to antibiotic"/>
    <property type="evidence" value="ECO:0007669"/>
    <property type="project" value="TreeGrafter"/>
</dbReference>
<keyword evidence="1" id="KW-0812">Transmembrane</keyword>
<dbReference type="STRING" id="225992.B5M06_02555"/>
<dbReference type="InterPro" id="IPR052966">
    <property type="entry name" value="Beta-lactamase_Reg"/>
</dbReference>
<dbReference type="GO" id="GO:0015420">
    <property type="term" value="F:ABC-type vitamin B12 transporter activity"/>
    <property type="evidence" value="ECO:0007669"/>
    <property type="project" value="UniProtKB-UniRule"/>
</dbReference>
<feature type="transmembrane region" description="Helical" evidence="1">
    <location>
        <begin position="48"/>
        <end position="69"/>
    </location>
</feature>
<proteinExistence type="inferred from homology"/>